<dbReference type="PROSITE" id="PS00490">
    <property type="entry name" value="MOLYBDOPTERIN_PROK_2"/>
    <property type="match status" value="1"/>
</dbReference>
<dbReference type="PROSITE" id="PS51669">
    <property type="entry name" value="4FE4S_MOW_BIS_MGD"/>
    <property type="match status" value="1"/>
</dbReference>
<keyword evidence="7" id="KW-0408">Iron</keyword>
<dbReference type="PROSITE" id="PS51318">
    <property type="entry name" value="TAT"/>
    <property type="match status" value="1"/>
</dbReference>
<keyword evidence="11" id="KW-1185">Reference proteome</keyword>
<dbReference type="PANTHER" id="PTHR43742:SF3">
    <property type="entry name" value="DIMETHYL SULFOXIDE REDUCTASE DMSA"/>
    <property type="match status" value="1"/>
</dbReference>
<evidence type="ECO:0000256" key="4">
    <source>
        <dbReference type="ARBA" id="ARBA00022723"/>
    </source>
</evidence>
<evidence type="ECO:0000256" key="1">
    <source>
        <dbReference type="ARBA" id="ARBA00001942"/>
    </source>
</evidence>
<reference evidence="10" key="1">
    <citation type="journal article" date="2014" name="Int. J. Syst. Evol. Microbiol.">
        <title>Complete genome sequence of Corynebacterium casei LMG S-19264T (=DSM 44701T), isolated from a smear-ripened cheese.</title>
        <authorList>
            <consortium name="US DOE Joint Genome Institute (JGI-PGF)"/>
            <person name="Walter F."/>
            <person name="Albersmeier A."/>
            <person name="Kalinowski J."/>
            <person name="Ruckert C."/>
        </authorList>
    </citation>
    <scope>NUCLEOTIDE SEQUENCE</scope>
    <source>
        <strain evidence="10">NBRC 101628</strain>
    </source>
</reference>
<dbReference type="GO" id="GO:0009055">
    <property type="term" value="F:electron transfer activity"/>
    <property type="evidence" value="ECO:0007669"/>
    <property type="project" value="TreeGrafter"/>
</dbReference>
<dbReference type="PROSITE" id="PS00932">
    <property type="entry name" value="MOLYBDOPTERIN_PROK_3"/>
    <property type="match status" value="1"/>
</dbReference>
<dbReference type="InterPro" id="IPR009010">
    <property type="entry name" value="Asp_de-COase-like_dom_sf"/>
</dbReference>
<dbReference type="GO" id="GO:0009389">
    <property type="term" value="F:dimethyl sulfoxide reductase activity"/>
    <property type="evidence" value="ECO:0007669"/>
    <property type="project" value="InterPro"/>
</dbReference>
<reference evidence="10" key="2">
    <citation type="submission" date="2023-01" db="EMBL/GenBank/DDBJ databases">
        <title>Draft genome sequence of Paraferrimonas sedimenticola strain NBRC 101628.</title>
        <authorList>
            <person name="Sun Q."/>
            <person name="Mori K."/>
        </authorList>
    </citation>
    <scope>NUCLEOTIDE SEQUENCE</scope>
    <source>
        <strain evidence="10">NBRC 101628</strain>
    </source>
</reference>
<evidence type="ECO:0000256" key="2">
    <source>
        <dbReference type="ARBA" id="ARBA00010312"/>
    </source>
</evidence>
<name>A0AA37RTY0_9GAMM</name>
<dbReference type="PANTHER" id="PTHR43742">
    <property type="entry name" value="TRIMETHYLAMINE-N-OXIDE REDUCTASE"/>
    <property type="match status" value="1"/>
</dbReference>
<dbReference type="GO" id="GO:0030288">
    <property type="term" value="C:outer membrane-bounded periplasmic space"/>
    <property type="evidence" value="ECO:0007669"/>
    <property type="project" value="TreeGrafter"/>
</dbReference>
<evidence type="ECO:0000256" key="6">
    <source>
        <dbReference type="ARBA" id="ARBA00023002"/>
    </source>
</evidence>
<dbReference type="Pfam" id="PF00384">
    <property type="entry name" value="Molybdopterin"/>
    <property type="match status" value="1"/>
</dbReference>
<dbReference type="InterPro" id="IPR006311">
    <property type="entry name" value="TAT_signal"/>
</dbReference>
<dbReference type="GO" id="GO:0051539">
    <property type="term" value="F:4 iron, 4 sulfur cluster binding"/>
    <property type="evidence" value="ECO:0007669"/>
    <property type="project" value="InterPro"/>
</dbReference>
<dbReference type="SUPFAM" id="SSF53706">
    <property type="entry name" value="Formate dehydrogenase/DMSO reductase, domains 1-3"/>
    <property type="match status" value="1"/>
</dbReference>
<comment type="similarity">
    <text evidence="2">Belongs to the prokaryotic molybdopterin-containing oxidoreductase family.</text>
</comment>
<protein>
    <submittedName>
        <fullName evidence="10">Dimethyl sulfoxide reductase subunit A</fullName>
    </submittedName>
</protein>
<organism evidence="10 11">
    <name type="scientific">Paraferrimonas sedimenticola</name>
    <dbReference type="NCBI Taxonomy" id="375674"/>
    <lineage>
        <taxon>Bacteria</taxon>
        <taxon>Pseudomonadati</taxon>
        <taxon>Pseudomonadota</taxon>
        <taxon>Gammaproteobacteria</taxon>
        <taxon>Alteromonadales</taxon>
        <taxon>Ferrimonadaceae</taxon>
        <taxon>Paraferrimonas</taxon>
    </lineage>
</organism>
<comment type="caution">
    <text evidence="10">The sequence shown here is derived from an EMBL/GenBank/DDBJ whole genome shotgun (WGS) entry which is preliminary data.</text>
</comment>
<dbReference type="AlphaFoldDB" id="A0AA37RTY0"/>
<dbReference type="InterPro" id="IPR006656">
    <property type="entry name" value="Mopterin_OxRdtase"/>
</dbReference>
<dbReference type="InterPro" id="IPR050612">
    <property type="entry name" value="Prok_Mopterin_Oxidored"/>
</dbReference>
<evidence type="ECO:0000256" key="5">
    <source>
        <dbReference type="ARBA" id="ARBA00022729"/>
    </source>
</evidence>
<proteinExistence type="inferred from homology"/>
<keyword evidence="5" id="KW-0732">Signal</keyword>
<dbReference type="EMBL" id="BSNC01000003">
    <property type="protein sequence ID" value="GLP95690.1"/>
    <property type="molecule type" value="Genomic_DNA"/>
</dbReference>
<dbReference type="GO" id="GO:0030151">
    <property type="term" value="F:molybdenum ion binding"/>
    <property type="evidence" value="ECO:0007669"/>
    <property type="project" value="InterPro"/>
</dbReference>
<evidence type="ECO:0000256" key="8">
    <source>
        <dbReference type="ARBA" id="ARBA00023014"/>
    </source>
</evidence>
<dbReference type="SMART" id="SM00926">
    <property type="entry name" value="Molybdop_Fe4S4"/>
    <property type="match status" value="1"/>
</dbReference>
<dbReference type="GO" id="GO:0009061">
    <property type="term" value="P:anaerobic respiration"/>
    <property type="evidence" value="ECO:0007669"/>
    <property type="project" value="TreeGrafter"/>
</dbReference>
<keyword evidence="3" id="KW-0500">Molybdenum</keyword>
<dbReference type="Proteomes" id="UP001161422">
    <property type="component" value="Unassembled WGS sequence"/>
</dbReference>
<dbReference type="Pfam" id="PF04879">
    <property type="entry name" value="Molybdop_Fe4S4"/>
    <property type="match status" value="1"/>
</dbReference>
<accession>A0AA37RTY0</accession>
<dbReference type="GO" id="GO:0043546">
    <property type="term" value="F:molybdopterin cofactor binding"/>
    <property type="evidence" value="ECO:0007669"/>
    <property type="project" value="InterPro"/>
</dbReference>
<gene>
    <name evidence="10" type="ORF">GCM10007895_09960</name>
</gene>
<dbReference type="Gene3D" id="2.20.25.90">
    <property type="entry name" value="ADC-like domains"/>
    <property type="match status" value="1"/>
</dbReference>
<evidence type="ECO:0000256" key="7">
    <source>
        <dbReference type="ARBA" id="ARBA00023004"/>
    </source>
</evidence>
<evidence type="ECO:0000256" key="3">
    <source>
        <dbReference type="ARBA" id="ARBA00022505"/>
    </source>
</evidence>
<dbReference type="NCBIfam" id="TIGR02166">
    <property type="entry name" value="dmsA_ynfE"/>
    <property type="match status" value="1"/>
</dbReference>
<dbReference type="InterPro" id="IPR011888">
    <property type="entry name" value="Anaer_DMSO_reductase"/>
</dbReference>
<dbReference type="InterPro" id="IPR006963">
    <property type="entry name" value="Mopterin_OxRdtase_4Fe-4S_dom"/>
</dbReference>
<keyword evidence="8" id="KW-0411">Iron-sulfur</keyword>
<evidence type="ECO:0000259" key="9">
    <source>
        <dbReference type="PROSITE" id="PS51669"/>
    </source>
</evidence>
<feature type="domain" description="4Fe-4S Mo/W bis-MGD-type" evidence="9">
    <location>
        <begin position="49"/>
        <end position="110"/>
    </location>
</feature>
<comment type="cofactor">
    <cofactor evidence="1">
        <name>Mo-bis(molybdopterin guanine dinucleotide)</name>
        <dbReference type="ChEBI" id="CHEBI:60539"/>
    </cofactor>
</comment>
<dbReference type="SUPFAM" id="SSF50692">
    <property type="entry name" value="ADC-like"/>
    <property type="match status" value="1"/>
</dbReference>
<dbReference type="InterPro" id="IPR006655">
    <property type="entry name" value="Mopterin_OxRdtase_prok_CS"/>
</dbReference>
<dbReference type="Pfam" id="PF01568">
    <property type="entry name" value="Molydop_binding"/>
    <property type="match status" value="1"/>
</dbReference>
<dbReference type="InterPro" id="IPR006657">
    <property type="entry name" value="MoPterin_dinucl-bd_dom"/>
</dbReference>
<evidence type="ECO:0000313" key="11">
    <source>
        <dbReference type="Proteomes" id="UP001161422"/>
    </source>
</evidence>
<dbReference type="RefSeq" id="WP_095505679.1">
    <property type="nucleotide sequence ID" value="NZ_BSNC01000003.1"/>
</dbReference>
<dbReference type="Gene3D" id="2.40.40.20">
    <property type="match status" value="1"/>
</dbReference>
<keyword evidence="4" id="KW-0479">Metal-binding</keyword>
<keyword evidence="6" id="KW-0560">Oxidoreductase</keyword>
<dbReference type="Gene3D" id="3.40.50.740">
    <property type="match status" value="1"/>
</dbReference>
<evidence type="ECO:0000313" key="10">
    <source>
        <dbReference type="EMBL" id="GLP95690.1"/>
    </source>
</evidence>
<sequence>MSIEQPKDASRRQFMKASGTLAASIPFISAQQVKAAPKADGQIPLAQDERIVHTCSTFDCGGKCDIRAHVRGNQLVRISTINDEAVDDDMPLMRACVRGRGYRRFVNHPDRLKYPMKRVGKRGEGKFERISWDEATSIIASESKRLAEQYGPSSRHIIEGTGAVTGALNGVEFAKRLFNLTGGFLHAHGNPSTVNAMIGTIFTYGENPLAGSSLETLRDSELIILWGHNPAETVFGNSNHFFQELKRAGKRIIVIDPRFSDSVAAYADEWIPLKPTSDSALVEAMAYVIFEEGLQNQSFIDKYSVGVSEASLPDGVPKGESMLAYLNGDKGGVKKTPEWAEPITGVPAATIRRLAREYAKAKPAALLMGWGPSRHYRGEHMTRSTAWLPVITGNVGVSGGSAGAWNAPAYLRFPVHPDNFENPVGHEISFTQLNQAIADYQSVGPHNGLQGAEKLDAPVKMVMCLGSNYLVNQNQNINKAAKILEDESKCELIVVSDLYMTPSAKYADILLPETSFAERWNFGFAWGFGDYVRVSEPLLKPEFERRSDYDWLLDVARKLGVEKQFGEGLDEHGWVKKCWTMMQETYPDENLPNWDGMLKKRTHLFKSGVKTVAYQPNIDDHDNQPFLTESGKIEIFSKALYDMQDPAIPALSHYQPSPESFADKSLSKEYPLQLITWKPANRANSTMYNNPWMQEVKRQELWINPIDAQARGIKDDQSVRVINGRGVIEIPAKVTPRIIPGTVGLANGAWRQLDKNGVDKGGCANTLSSDLQSPIGKGNANKTMLVEVSVA</sequence>
<dbReference type="Gene3D" id="3.40.228.10">
    <property type="entry name" value="Dimethylsulfoxide Reductase, domain 2"/>
    <property type="match status" value="1"/>
</dbReference>